<evidence type="ECO:0000259" key="2">
    <source>
        <dbReference type="SMART" id="SM00462"/>
    </source>
</evidence>
<dbReference type="PANTHER" id="PTHR11232">
    <property type="entry name" value="PHOSPHOTYROSINE INTERACTION DOMAIN-CONTAINING FAMILY MEMBER"/>
    <property type="match status" value="1"/>
</dbReference>
<evidence type="ECO:0000256" key="1">
    <source>
        <dbReference type="SAM" id="MobiDB-lite"/>
    </source>
</evidence>
<evidence type="ECO:0000313" key="3">
    <source>
        <dbReference type="EMBL" id="EHB03563.1"/>
    </source>
</evidence>
<dbReference type="AlphaFoldDB" id="G5B2Q2"/>
<dbReference type="CDD" id="cd01269">
    <property type="entry name" value="PTB_TBC1D1_like"/>
    <property type="match status" value="1"/>
</dbReference>
<dbReference type="Gene3D" id="2.30.29.30">
    <property type="entry name" value="Pleckstrin-homology domain (PH domain)/Phosphotyrosine-binding domain (PTB)"/>
    <property type="match status" value="1"/>
</dbReference>
<protein>
    <submittedName>
        <fullName evidence="3">TBC1 domain family member 1</fullName>
    </submittedName>
</protein>
<feature type="domain" description="PID" evidence="2">
    <location>
        <begin position="109"/>
        <end position="289"/>
    </location>
</feature>
<dbReference type="InterPro" id="IPR006020">
    <property type="entry name" value="PTB/PI_dom"/>
</dbReference>
<name>G5B2Q2_HETGA</name>
<dbReference type="STRING" id="10181.G5B2Q2"/>
<dbReference type="InterPro" id="IPR011993">
    <property type="entry name" value="PH-like_dom_sf"/>
</dbReference>
<organism evidence="3 4">
    <name type="scientific">Heterocephalus glaber</name>
    <name type="common">Naked mole rat</name>
    <dbReference type="NCBI Taxonomy" id="10181"/>
    <lineage>
        <taxon>Eukaryota</taxon>
        <taxon>Metazoa</taxon>
        <taxon>Chordata</taxon>
        <taxon>Craniata</taxon>
        <taxon>Vertebrata</taxon>
        <taxon>Euteleostomi</taxon>
        <taxon>Mammalia</taxon>
        <taxon>Eutheria</taxon>
        <taxon>Euarchontoglires</taxon>
        <taxon>Glires</taxon>
        <taxon>Rodentia</taxon>
        <taxon>Hystricomorpha</taxon>
        <taxon>Bathyergidae</taxon>
        <taxon>Heterocephalus</taxon>
    </lineage>
</organism>
<accession>G5B2Q2</accession>
<dbReference type="SMART" id="SM00462">
    <property type="entry name" value="PTB"/>
    <property type="match status" value="1"/>
</dbReference>
<reference evidence="3 4" key="1">
    <citation type="journal article" date="2011" name="Nature">
        <title>Genome sequencing reveals insights into physiology and longevity of the naked mole rat.</title>
        <authorList>
            <person name="Kim E.B."/>
            <person name="Fang X."/>
            <person name="Fushan A.A."/>
            <person name="Huang Z."/>
            <person name="Lobanov A.V."/>
            <person name="Han L."/>
            <person name="Marino S.M."/>
            <person name="Sun X."/>
            <person name="Turanov A.A."/>
            <person name="Yang P."/>
            <person name="Yim S.H."/>
            <person name="Zhao X."/>
            <person name="Kasaikina M.V."/>
            <person name="Stoletzki N."/>
            <person name="Peng C."/>
            <person name="Polak P."/>
            <person name="Xiong Z."/>
            <person name="Kiezun A."/>
            <person name="Zhu Y."/>
            <person name="Chen Y."/>
            <person name="Kryukov G.V."/>
            <person name="Zhang Q."/>
            <person name="Peshkin L."/>
            <person name="Yang L."/>
            <person name="Bronson R.T."/>
            <person name="Buffenstein R."/>
            <person name="Wang B."/>
            <person name="Han C."/>
            <person name="Li Q."/>
            <person name="Chen L."/>
            <person name="Zhao W."/>
            <person name="Sunyaev S.R."/>
            <person name="Park T.J."/>
            <person name="Zhang G."/>
            <person name="Wang J."/>
            <person name="Gladyshev V.N."/>
        </authorList>
    </citation>
    <scope>NUCLEOTIDE SEQUENCE [LARGE SCALE GENOMIC DNA]</scope>
</reference>
<dbReference type="Pfam" id="PF00640">
    <property type="entry name" value="PID"/>
    <property type="match status" value="1"/>
</dbReference>
<dbReference type="SUPFAM" id="SSF50729">
    <property type="entry name" value="PH domain-like"/>
    <property type="match status" value="1"/>
</dbReference>
<dbReference type="PANTHER" id="PTHR11232:SF50">
    <property type="entry name" value="TBC1 DOMAIN FAMILY MEMBER 1"/>
    <property type="match status" value="1"/>
</dbReference>
<feature type="region of interest" description="Disordered" evidence="1">
    <location>
        <begin position="1"/>
        <end position="87"/>
    </location>
</feature>
<dbReference type="Gene3D" id="1.10.472.80">
    <property type="entry name" value="Ypt/Rab-GAP domain of gyp1p, domain 3"/>
    <property type="match status" value="1"/>
</dbReference>
<dbReference type="InParanoid" id="G5B2Q2"/>
<dbReference type="InterPro" id="IPR051133">
    <property type="entry name" value="Adapter_Engulfment-Domain"/>
</dbReference>
<dbReference type="Proteomes" id="UP000006813">
    <property type="component" value="Unassembled WGS sequence"/>
</dbReference>
<proteinExistence type="predicted"/>
<evidence type="ECO:0000313" key="4">
    <source>
        <dbReference type="Proteomes" id="UP000006813"/>
    </source>
</evidence>
<sequence>MDEAEEFMQDLPTSKRLPRVLQPGPHQEGSERSDQDELTTESEPEQQALHENVLEISEPAPNSSSGKCSLRSRPPKHTKKRTEEDTGQRHWRNTVLCTWWGCDVPPILRPLCQYTTDCVNCPSQGVPSPRAPRHRAMRKSLSHPGLCSLAYRREFQDGNLRSCSFFSSFKENGIENHLISGHYTMQPTDTEENRTALFTSGQSEVYLISPDTKKTALEKSFKEISFSSQGIRHMDHFGFICQESSGGGGFHFVCSMFQCTNEALVDKITMTVKQAFMAATVQQRAKAPAQLCEACPLQGLHKFRERTEGMNFSKTKLELQTHLTTLTNQEQATICEEVQKLRPRNEQQENKLIISFLRCLYEEKQKEHIHIGEIKQTPQITAENTDSELPTNAPRFMRCHLHENLETTVDFIKNTLPSLGLVQMQKTISQVFEMDIAKQLQAYEVEYCVLQEELIGSRLVSDNQRTDKLEKTNSSLRKQNLDLLEQLQVAHGKIQSLEAMVEKLLTSESKLKQATLALEVEQVALLRMMEELRRQPAEMSTGQPEPMGDRQLCRETAQLPNTVQALIMTGRRCMSESGV</sequence>
<gene>
    <name evidence="3" type="ORF">GW7_05497</name>
</gene>
<dbReference type="EMBL" id="JH168142">
    <property type="protein sequence ID" value="EHB03563.1"/>
    <property type="molecule type" value="Genomic_DNA"/>
</dbReference>